<organism evidence="10 11">
    <name type="scientific">Bacillus amyloliquefaciens (strain Y2)</name>
    <name type="common">Bacillus amyloliquefaciens subsp. plantarum (strain B9601-Y2)</name>
    <dbReference type="NCBI Taxonomy" id="1155777"/>
    <lineage>
        <taxon>Bacteria</taxon>
        <taxon>Bacillati</taxon>
        <taxon>Bacillota</taxon>
        <taxon>Bacilli</taxon>
        <taxon>Bacillales</taxon>
        <taxon>Bacillaceae</taxon>
        <taxon>Bacillus</taxon>
        <taxon>Bacillus amyloliquefaciens group</taxon>
    </lineage>
</organism>
<evidence type="ECO:0000313" key="11">
    <source>
        <dbReference type="Proteomes" id="UP000002878"/>
    </source>
</evidence>
<dbReference type="InterPro" id="IPR024989">
    <property type="entry name" value="MFS_assoc_dom"/>
</dbReference>
<protein>
    <submittedName>
        <fullName evidence="10">Putative 3-phenylpropionic acid transporter</fullName>
    </submittedName>
</protein>
<evidence type="ECO:0000256" key="7">
    <source>
        <dbReference type="ARBA" id="ARBA00023136"/>
    </source>
</evidence>
<dbReference type="Gene3D" id="1.20.1250.20">
    <property type="entry name" value="MFS general substrate transporter like domains"/>
    <property type="match status" value="2"/>
</dbReference>
<evidence type="ECO:0000256" key="3">
    <source>
        <dbReference type="ARBA" id="ARBA00022475"/>
    </source>
</evidence>
<keyword evidence="2" id="KW-0813">Transport</keyword>
<evidence type="ECO:0000256" key="8">
    <source>
        <dbReference type="SAM" id="Phobius"/>
    </source>
</evidence>
<evidence type="ECO:0000256" key="1">
    <source>
        <dbReference type="ARBA" id="ARBA00004429"/>
    </source>
</evidence>
<evidence type="ECO:0000256" key="5">
    <source>
        <dbReference type="ARBA" id="ARBA00022692"/>
    </source>
</evidence>
<feature type="transmembrane region" description="Helical" evidence="8">
    <location>
        <begin position="305"/>
        <end position="326"/>
    </location>
</feature>
<evidence type="ECO:0000313" key="10">
    <source>
        <dbReference type="EMBL" id="AFJ61411.1"/>
    </source>
</evidence>
<feature type="transmembrane region" description="Helical" evidence="8">
    <location>
        <begin position="54"/>
        <end position="73"/>
    </location>
</feature>
<dbReference type="InterPro" id="IPR026032">
    <property type="entry name" value="HcaT-like"/>
</dbReference>
<dbReference type="Pfam" id="PF12832">
    <property type="entry name" value="MFS_1_like"/>
    <property type="match status" value="1"/>
</dbReference>
<dbReference type="SUPFAM" id="SSF103473">
    <property type="entry name" value="MFS general substrate transporter"/>
    <property type="match status" value="1"/>
</dbReference>
<keyword evidence="6 8" id="KW-1133">Transmembrane helix</keyword>
<accession>I2C437</accession>
<feature type="transmembrane region" description="Helical" evidence="8">
    <location>
        <begin position="173"/>
        <end position="197"/>
    </location>
</feature>
<dbReference type="InterPro" id="IPR036259">
    <property type="entry name" value="MFS_trans_sf"/>
</dbReference>
<reference evidence="10 11" key="1">
    <citation type="journal article" date="2012" name="J. Biotechnol.">
        <title>Genome sequence of the plant growth promoting strain Bacillus amyloliquefaciens subsp. plantarum B9601-Y2 and expression of mersacidin and other secondary metabolites.</title>
        <authorList>
            <person name="He P."/>
            <person name="Hao K."/>
            <person name="Blom J."/>
            <person name="Ruckert C."/>
            <person name="Vater J."/>
            <person name="Mao Z."/>
            <person name="Wu Y."/>
            <person name="Hou M."/>
            <person name="He P."/>
            <person name="He Y."/>
            <person name="Borriss R."/>
        </authorList>
    </citation>
    <scope>NUCLEOTIDE SEQUENCE [LARGE SCALE GENOMIC DNA]</scope>
    <source>
        <strain evidence="10">Y2</strain>
    </source>
</reference>
<dbReference type="GO" id="GO:0005886">
    <property type="term" value="C:plasma membrane"/>
    <property type="evidence" value="ECO:0007669"/>
    <property type="project" value="UniProtKB-SubCell"/>
</dbReference>
<feature type="transmembrane region" description="Helical" evidence="8">
    <location>
        <begin position="346"/>
        <end position="366"/>
    </location>
</feature>
<dbReference type="EMBL" id="CP003332">
    <property type="protein sequence ID" value="AFJ61411.1"/>
    <property type="molecule type" value="Genomic_DNA"/>
</dbReference>
<gene>
    <name evidence="10" type="primary">hcaT</name>
    <name evidence="10" type="ORF">MUS_1398</name>
</gene>
<keyword evidence="3" id="KW-1003">Cell membrane</keyword>
<feature type="transmembrane region" description="Helical" evidence="8">
    <location>
        <begin position="148"/>
        <end position="167"/>
    </location>
</feature>
<proteinExistence type="predicted"/>
<dbReference type="PIRSF" id="PIRSF004925">
    <property type="entry name" value="HcaT"/>
    <property type="match status" value="1"/>
</dbReference>
<sequence length="408" mass="45178">MSLHDNMPIKGGTGMKAYRWMSLHFFSFFMTWGVFLPYWTGWMVHIKGVSVSEASFIMSLGLAARGISTLFFFPYLSGKFSSKALLNGARIGTLLALLCYIPADSFQSLLLVTLVLHVFYPALMPALDSACGVLVQHNELKAYGTSRQWGSAGFVSAGVILSVFTGIFGDQAILWALLLGTLIFACLSFMHAPAVLSKRPETDRARKEGMFALFRIKYFGLVLAIVILLQAAHASYYNYGYLFLQEIDAPAYAIGIIINIAVIAEIIFFAIADRYFHQFTAGSLLALAALGATVRWILVFAFPHVIIFCIAQTLHACSFAMGHYAFMKYLIKNISPAQIPKAQGIYSALALSWSTAVFTIFGGFLYEIEPRYAFIGMIVCTIPSMLLALLYRKLEMKKRVFAGNAQDM</sequence>
<feature type="transmembrane region" description="Helical" evidence="8">
    <location>
        <begin position="279"/>
        <end position="299"/>
    </location>
</feature>
<dbReference type="Proteomes" id="UP000002878">
    <property type="component" value="Chromosome"/>
</dbReference>
<name>I2C437_BACAY</name>
<dbReference type="HOGENOM" id="CLU_013133_6_0_9"/>
<dbReference type="AlphaFoldDB" id="I2C437"/>
<dbReference type="PANTHER" id="PTHR23522:SF10">
    <property type="entry name" value="3-PHENYLPROPIONIC ACID TRANSPORTER-RELATED"/>
    <property type="match status" value="1"/>
</dbReference>
<keyword evidence="5 8" id="KW-0812">Transmembrane</keyword>
<feature type="transmembrane region" description="Helical" evidence="8">
    <location>
        <begin position="109"/>
        <end position="127"/>
    </location>
</feature>
<comment type="subcellular location">
    <subcellularLocation>
        <location evidence="1">Cell inner membrane</location>
        <topology evidence="1">Multi-pass membrane protein</topology>
    </subcellularLocation>
</comment>
<keyword evidence="4" id="KW-0997">Cell inner membrane</keyword>
<evidence type="ECO:0000256" key="6">
    <source>
        <dbReference type="ARBA" id="ARBA00022989"/>
    </source>
</evidence>
<evidence type="ECO:0000256" key="2">
    <source>
        <dbReference type="ARBA" id="ARBA00022448"/>
    </source>
</evidence>
<dbReference type="GO" id="GO:0030395">
    <property type="term" value="F:lactose binding"/>
    <property type="evidence" value="ECO:0007669"/>
    <property type="project" value="TreeGrafter"/>
</dbReference>
<dbReference type="PANTHER" id="PTHR23522">
    <property type="entry name" value="BLL5896 PROTEIN"/>
    <property type="match status" value="1"/>
</dbReference>
<evidence type="ECO:0000256" key="4">
    <source>
        <dbReference type="ARBA" id="ARBA00022519"/>
    </source>
</evidence>
<feature type="transmembrane region" description="Helical" evidence="8">
    <location>
        <begin position="372"/>
        <end position="391"/>
    </location>
</feature>
<evidence type="ECO:0000259" key="9">
    <source>
        <dbReference type="Pfam" id="PF12832"/>
    </source>
</evidence>
<feature type="transmembrane region" description="Helical" evidence="8">
    <location>
        <begin position="21"/>
        <end position="42"/>
    </location>
</feature>
<dbReference type="GO" id="GO:0015528">
    <property type="term" value="F:lactose:proton symporter activity"/>
    <property type="evidence" value="ECO:0007669"/>
    <property type="project" value="TreeGrafter"/>
</dbReference>
<feature type="transmembrane region" description="Helical" evidence="8">
    <location>
        <begin position="218"/>
        <end position="239"/>
    </location>
</feature>
<feature type="transmembrane region" description="Helical" evidence="8">
    <location>
        <begin position="251"/>
        <end position="272"/>
    </location>
</feature>
<keyword evidence="7 8" id="KW-0472">Membrane</keyword>
<dbReference type="KEGG" id="bqy:MUS_1398"/>
<feature type="domain" description="Major facilitator superfamily associated" evidence="9">
    <location>
        <begin position="18"/>
        <end position="374"/>
    </location>
</feature>
<dbReference type="PATRIC" id="fig|1126211.3.peg.1323"/>